<dbReference type="AlphaFoldDB" id="A0A918RBT7"/>
<evidence type="ECO:0000256" key="6">
    <source>
        <dbReference type="ARBA" id="ARBA00012487"/>
    </source>
</evidence>
<keyword evidence="11 18" id="KW-0812">Transmembrane</keyword>
<evidence type="ECO:0000256" key="8">
    <source>
        <dbReference type="ARBA" id="ARBA00022475"/>
    </source>
</evidence>
<dbReference type="RefSeq" id="WP_189539090.1">
    <property type="nucleotide sequence ID" value="NZ_BMZD01000002.1"/>
</dbReference>
<keyword evidence="17" id="KW-1208">Phospholipid metabolism</keyword>
<evidence type="ECO:0000256" key="10">
    <source>
        <dbReference type="ARBA" id="ARBA00022679"/>
    </source>
</evidence>
<evidence type="ECO:0000256" key="7">
    <source>
        <dbReference type="ARBA" id="ARBA00019373"/>
    </source>
</evidence>
<name>A0A918RBT7_9SPHN</name>
<comment type="similarity">
    <text evidence="5 18">Belongs to the CDS family.</text>
</comment>
<evidence type="ECO:0000256" key="1">
    <source>
        <dbReference type="ARBA" id="ARBA00001698"/>
    </source>
</evidence>
<keyword evidence="14" id="KW-0443">Lipid metabolism</keyword>
<feature type="transmembrane region" description="Helical" evidence="19">
    <location>
        <begin position="91"/>
        <end position="112"/>
    </location>
</feature>
<dbReference type="EC" id="2.7.7.41" evidence="6 18"/>
<feature type="transmembrane region" description="Helical" evidence="19">
    <location>
        <begin position="227"/>
        <end position="249"/>
    </location>
</feature>
<evidence type="ECO:0000256" key="17">
    <source>
        <dbReference type="ARBA" id="ARBA00023264"/>
    </source>
</evidence>
<feature type="transmembrane region" description="Helical" evidence="19">
    <location>
        <begin position="65"/>
        <end position="85"/>
    </location>
</feature>
<keyword evidence="9" id="KW-0444">Lipid biosynthesis</keyword>
<comment type="subcellular location">
    <subcellularLocation>
        <location evidence="2">Cell membrane</location>
        <topology evidence="2">Multi-pass membrane protein</topology>
    </subcellularLocation>
</comment>
<evidence type="ECO:0000256" key="12">
    <source>
        <dbReference type="ARBA" id="ARBA00022695"/>
    </source>
</evidence>
<evidence type="ECO:0000256" key="18">
    <source>
        <dbReference type="RuleBase" id="RU003938"/>
    </source>
</evidence>
<evidence type="ECO:0000256" key="5">
    <source>
        <dbReference type="ARBA" id="ARBA00010185"/>
    </source>
</evidence>
<keyword evidence="13 19" id="KW-1133">Transmembrane helix</keyword>
<evidence type="ECO:0000256" key="2">
    <source>
        <dbReference type="ARBA" id="ARBA00004651"/>
    </source>
</evidence>
<evidence type="ECO:0000256" key="19">
    <source>
        <dbReference type="SAM" id="Phobius"/>
    </source>
</evidence>
<protein>
    <recommendedName>
        <fullName evidence="7 18">Phosphatidate cytidylyltransferase</fullName>
        <ecNumber evidence="6 18">2.7.7.41</ecNumber>
    </recommendedName>
</protein>
<evidence type="ECO:0000256" key="4">
    <source>
        <dbReference type="ARBA" id="ARBA00005189"/>
    </source>
</evidence>
<feature type="transmembrane region" description="Helical" evidence="19">
    <location>
        <begin position="184"/>
        <end position="206"/>
    </location>
</feature>
<proteinExistence type="inferred from homology"/>
<comment type="caution">
    <text evidence="20">The sequence shown here is derived from an EMBL/GenBank/DDBJ whole genome shotgun (WGS) entry which is preliminary data.</text>
</comment>
<dbReference type="EMBL" id="BMZD01000002">
    <property type="protein sequence ID" value="GGZ90815.1"/>
    <property type="molecule type" value="Genomic_DNA"/>
</dbReference>
<dbReference type="GO" id="GO:0005886">
    <property type="term" value="C:plasma membrane"/>
    <property type="evidence" value="ECO:0007669"/>
    <property type="project" value="UniProtKB-SubCell"/>
</dbReference>
<reference evidence="20" key="2">
    <citation type="submission" date="2020-09" db="EMBL/GenBank/DDBJ databases">
        <authorList>
            <person name="Sun Q."/>
            <person name="Kim S."/>
        </authorList>
    </citation>
    <scope>NUCLEOTIDE SEQUENCE</scope>
    <source>
        <strain evidence="20">KCTC 32422</strain>
    </source>
</reference>
<keyword evidence="10 18" id="KW-0808">Transferase</keyword>
<keyword evidence="15 19" id="KW-0472">Membrane</keyword>
<evidence type="ECO:0000256" key="16">
    <source>
        <dbReference type="ARBA" id="ARBA00023209"/>
    </source>
</evidence>
<evidence type="ECO:0000256" key="3">
    <source>
        <dbReference type="ARBA" id="ARBA00005119"/>
    </source>
</evidence>
<keyword evidence="12 18" id="KW-0548">Nucleotidyltransferase</keyword>
<feature type="transmembrane region" description="Helical" evidence="19">
    <location>
        <begin position="20"/>
        <end position="45"/>
    </location>
</feature>
<evidence type="ECO:0000256" key="14">
    <source>
        <dbReference type="ARBA" id="ARBA00023098"/>
    </source>
</evidence>
<evidence type="ECO:0000256" key="11">
    <source>
        <dbReference type="ARBA" id="ARBA00022692"/>
    </source>
</evidence>
<comment type="pathway">
    <text evidence="4">Lipid metabolism.</text>
</comment>
<evidence type="ECO:0000256" key="15">
    <source>
        <dbReference type="ARBA" id="ARBA00023136"/>
    </source>
</evidence>
<dbReference type="PANTHER" id="PTHR46382">
    <property type="entry name" value="PHOSPHATIDATE CYTIDYLYLTRANSFERASE"/>
    <property type="match status" value="1"/>
</dbReference>
<dbReference type="GO" id="GO:0004605">
    <property type="term" value="F:phosphatidate cytidylyltransferase activity"/>
    <property type="evidence" value="ECO:0007669"/>
    <property type="project" value="UniProtKB-EC"/>
</dbReference>
<comment type="pathway">
    <text evidence="3 18">Phospholipid metabolism; CDP-diacylglycerol biosynthesis; CDP-diacylglycerol from sn-glycerol 3-phosphate: step 3/3.</text>
</comment>
<keyword evidence="21" id="KW-1185">Reference proteome</keyword>
<dbReference type="GO" id="GO:0016024">
    <property type="term" value="P:CDP-diacylglycerol biosynthetic process"/>
    <property type="evidence" value="ECO:0007669"/>
    <property type="project" value="TreeGrafter"/>
</dbReference>
<sequence length="254" mass="25820">MADADVKKSDLPVRAASAVVMIAVAGTALGLGGAVWAGFVALVALGTFWEFATLAKAFAATGTRLAAWLLGGFIYVGMAALVLFGLRLGDYGVATVLVVVLAVIGTDIGAYFAGRTFGGPKIAPAISPSKTWTGLAGGMLGAGGGMALAYWLSWKFADVLGPDDIAVTTVNGVTVSSAAPELLIPWRLIILAGPAVAVIAQAGDFFESWMKRRAGVKDSGRLIPGHGGLFDRVDGLLAVLFALALVSILGRTGG</sequence>
<dbReference type="PROSITE" id="PS01315">
    <property type="entry name" value="CDS"/>
    <property type="match status" value="1"/>
</dbReference>
<dbReference type="InterPro" id="IPR000374">
    <property type="entry name" value="PC_trans"/>
</dbReference>
<dbReference type="Pfam" id="PF01148">
    <property type="entry name" value="CTP_transf_1"/>
    <property type="match status" value="1"/>
</dbReference>
<dbReference type="Proteomes" id="UP000634139">
    <property type="component" value="Unassembled WGS sequence"/>
</dbReference>
<gene>
    <name evidence="20" type="ORF">GCM10011617_07360</name>
</gene>
<evidence type="ECO:0000256" key="9">
    <source>
        <dbReference type="ARBA" id="ARBA00022516"/>
    </source>
</evidence>
<evidence type="ECO:0000256" key="13">
    <source>
        <dbReference type="ARBA" id="ARBA00022989"/>
    </source>
</evidence>
<reference evidence="20" key="1">
    <citation type="journal article" date="2014" name="Int. J. Syst. Evol. Microbiol.">
        <title>Complete genome sequence of Corynebacterium casei LMG S-19264T (=DSM 44701T), isolated from a smear-ripened cheese.</title>
        <authorList>
            <consortium name="US DOE Joint Genome Institute (JGI-PGF)"/>
            <person name="Walter F."/>
            <person name="Albersmeier A."/>
            <person name="Kalinowski J."/>
            <person name="Ruckert C."/>
        </authorList>
    </citation>
    <scope>NUCLEOTIDE SEQUENCE</scope>
    <source>
        <strain evidence="20">KCTC 32422</strain>
    </source>
</reference>
<accession>A0A918RBT7</accession>
<comment type="catalytic activity">
    <reaction evidence="1 18">
        <text>a 1,2-diacyl-sn-glycero-3-phosphate + CTP + H(+) = a CDP-1,2-diacyl-sn-glycerol + diphosphate</text>
        <dbReference type="Rhea" id="RHEA:16229"/>
        <dbReference type="ChEBI" id="CHEBI:15378"/>
        <dbReference type="ChEBI" id="CHEBI:33019"/>
        <dbReference type="ChEBI" id="CHEBI:37563"/>
        <dbReference type="ChEBI" id="CHEBI:58332"/>
        <dbReference type="ChEBI" id="CHEBI:58608"/>
        <dbReference type="EC" id="2.7.7.41"/>
    </reaction>
</comment>
<keyword evidence="16" id="KW-0594">Phospholipid biosynthesis</keyword>
<evidence type="ECO:0000313" key="21">
    <source>
        <dbReference type="Proteomes" id="UP000634139"/>
    </source>
</evidence>
<feature type="transmembrane region" description="Helical" evidence="19">
    <location>
        <begin position="132"/>
        <end position="152"/>
    </location>
</feature>
<organism evidence="20 21">
    <name type="scientific">Novosphingobium arvoryzae</name>
    <dbReference type="NCBI Taxonomy" id="1256514"/>
    <lineage>
        <taxon>Bacteria</taxon>
        <taxon>Pseudomonadati</taxon>
        <taxon>Pseudomonadota</taxon>
        <taxon>Alphaproteobacteria</taxon>
        <taxon>Sphingomonadales</taxon>
        <taxon>Sphingomonadaceae</taxon>
        <taxon>Novosphingobium</taxon>
    </lineage>
</organism>
<evidence type="ECO:0000313" key="20">
    <source>
        <dbReference type="EMBL" id="GGZ90815.1"/>
    </source>
</evidence>
<dbReference type="PANTHER" id="PTHR46382:SF1">
    <property type="entry name" value="PHOSPHATIDATE CYTIDYLYLTRANSFERASE"/>
    <property type="match status" value="1"/>
</dbReference>
<keyword evidence="8" id="KW-1003">Cell membrane</keyword>